<protein>
    <submittedName>
        <fullName evidence="3">SRSO17 transposase</fullName>
    </submittedName>
</protein>
<sequence>MAACHSVNPGGWERVLAGVCASFAGRFGRVEPRRTAAAFVAGLLSDIEVKTCWQLAEQAGHARPDAMQRLLYRAVWDADAVRDDLRQVIVGRFGAPDAVLVVDETGDLKKGVHSVGVQRQYTGTAGRIENAQVGVFLGYAGRDGHTLIDRRVYLPVSWTEDRGRCQGAGVPDEVGFATKSELAADMITAAVDASVPVAWAAADEAYGNSSVFRAHLRGHRLGYVLAVSRSHLVPLDGGKVKVRADRIAAELPASAWQRRSAGTGSKGPRYYDWAWLDQVTTDADPDDGGRHSLLIRRNTSTGELAFYRCWTRHPATLAQLVRVAGIRWTVEESFQAAKSQVGLDQHQVRRWDSWHRFTTLVLAALAVLAICASDAAAARDIDNSGDTGLIKLTVNEVRRLINTFIIRPISDLAHRLHWSRWRRGHQARARRSHYTRRLNLELQS</sequence>
<evidence type="ECO:0000313" key="4">
    <source>
        <dbReference type="Proteomes" id="UP000198959"/>
    </source>
</evidence>
<accession>A0A1C6RZP6</accession>
<gene>
    <name evidence="2" type="ORF">GA0074692_0922</name>
    <name evidence="3" type="ORF">GA0074692_1440</name>
</gene>
<reference evidence="3" key="1">
    <citation type="submission" date="2016-06" db="EMBL/GenBank/DDBJ databases">
        <authorList>
            <person name="Kjaerup R.B."/>
            <person name="Dalgaard T.S."/>
            <person name="Juul-Madsen H.R."/>
        </authorList>
    </citation>
    <scope>NUCLEOTIDE SEQUENCE [LARGE SCALE GENOMIC DNA]</scope>
    <source>
        <strain evidence="3">DSM 43817</strain>
    </source>
</reference>
<name>A0A1C6RZP6_9ACTN</name>
<dbReference type="AlphaFoldDB" id="A0A1C6RZP6"/>
<organism evidence="3 4">
    <name type="scientific">Micromonospora pallida</name>
    <dbReference type="NCBI Taxonomy" id="145854"/>
    <lineage>
        <taxon>Bacteria</taxon>
        <taxon>Bacillati</taxon>
        <taxon>Actinomycetota</taxon>
        <taxon>Actinomycetes</taxon>
        <taxon>Micromonosporales</taxon>
        <taxon>Micromonosporaceae</taxon>
        <taxon>Micromonospora</taxon>
    </lineage>
</organism>
<dbReference type="Proteomes" id="UP000198959">
    <property type="component" value="Unassembled WGS sequence"/>
</dbReference>
<dbReference type="SUPFAM" id="SSF53098">
    <property type="entry name" value="Ribonuclease H-like"/>
    <property type="match status" value="1"/>
</dbReference>
<dbReference type="InterPro" id="IPR038721">
    <property type="entry name" value="IS701-like_DDE_dom"/>
</dbReference>
<dbReference type="NCBIfam" id="NF033540">
    <property type="entry name" value="transpos_IS701"/>
    <property type="match status" value="1"/>
</dbReference>
<proteinExistence type="predicted"/>
<dbReference type="Pfam" id="PF13546">
    <property type="entry name" value="DDE_5"/>
    <property type="match status" value="1"/>
</dbReference>
<dbReference type="EMBL" id="FMHW01000002">
    <property type="protein sequence ID" value="SCL20618.1"/>
    <property type="molecule type" value="Genomic_DNA"/>
</dbReference>
<dbReference type="PANTHER" id="PTHR33627:SF1">
    <property type="entry name" value="TRANSPOSASE"/>
    <property type="match status" value="1"/>
</dbReference>
<evidence type="ECO:0000313" key="3">
    <source>
        <dbReference type="EMBL" id="SCL22687.1"/>
    </source>
</evidence>
<evidence type="ECO:0000313" key="2">
    <source>
        <dbReference type="EMBL" id="SCL20618.1"/>
    </source>
</evidence>
<dbReference type="PANTHER" id="PTHR33627">
    <property type="entry name" value="TRANSPOSASE"/>
    <property type="match status" value="1"/>
</dbReference>
<evidence type="ECO:0000259" key="1">
    <source>
        <dbReference type="Pfam" id="PF13546"/>
    </source>
</evidence>
<dbReference type="STRING" id="145854.GA0074692_0922"/>
<dbReference type="InterPro" id="IPR039365">
    <property type="entry name" value="IS701-like"/>
</dbReference>
<reference evidence="4" key="2">
    <citation type="submission" date="2016-06" db="EMBL/GenBank/DDBJ databases">
        <authorList>
            <person name="Varghese N."/>
            <person name="Submissions Spin"/>
        </authorList>
    </citation>
    <scope>NUCLEOTIDE SEQUENCE [LARGE SCALE GENOMIC DNA]</scope>
    <source>
        <strain evidence="4">DSM 43817</strain>
    </source>
</reference>
<keyword evidence="4" id="KW-1185">Reference proteome</keyword>
<feature type="domain" description="Transposase IS701-like DDE" evidence="1">
    <location>
        <begin position="23"/>
        <end position="233"/>
    </location>
</feature>
<dbReference type="EMBL" id="FMHW01000002">
    <property type="protein sequence ID" value="SCL22687.1"/>
    <property type="molecule type" value="Genomic_DNA"/>
</dbReference>
<dbReference type="InterPro" id="IPR012337">
    <property type="entry name" value="RNaseH-like_sf"/>
</dbReference>